<dbReference type="InterPro" id="IPR050567">
    <property type="entry name" value="Mitochondrial_Carrier"/>
</dbReference>
<evidence type="ECO:0008006" key="14">
    <source>
        <dbReference type="Google" id="ProtNLM"/>
    </source>
</evidence>
<dbReference type="Proteomes" id="UP000054350">
    <property type="component" value="Unassembled WGS sequence"/>
</dbReference>
<keyword evidence="7" id="KW-0496">Mitochondrion</keyword>
<dbReference type="PROSITE" id="PS50920">
    <property type="entry name" value="SOLCAR"/>
    <property type="match status" value="3"/>
</dbReference>
<evidence type="ECO:0000256" key="8">
    <source>
        <dbReference type="ARBA" id="ARBA00023136"/>
    </source>
</evidence>
<evidence type="ECO:0000256" key="4">
    <source>
        <dbReference type="ARBA" id="ARBA00022692"/>
    </source>
</evidence>
<keyword evidence="4 9" id="KW-0812">Transmembrane</keyword>
<dbReference type="GO" id="GO:0006839">
    <property type="term" value="P:mitochondrial transport"/>
    <property type="evidence" value="ECO:0007669"/>
    <property type="project" value="TreeGrafter"/>
</dbReference>
<dbReference type="GO" id="GO:0031966">
    <property type="term" value="C:mitochondrial membrane"/>
    <property type="evidence" value="ECO:0007669"/>
    <property type="project" value="UniProtKB-SubCell"/>
</dbReference>
<comment type="similarity">
    <text evidence="2 10">Belongs to the mitochondrial carrier (TC 2.A.29) family.</text>
</comment>
<feature type="repeat" description="Solcar" evidence="9">
    <location>
        <begin position="211"/>
        <end position="296"/>
    </location>
</feature>
<evidence type="ECO:0000313" key="12">
    <source>
        <dbReference type="EMBL" id="KNE54870.1"/>
    </source>
</evidence>
<name>A0A0L0RXJ3_ALLM3</name>
<dbReference type="OMA" id="QFAVYEF"/>
<reference evidence="12 13" key="1">
    <citation type="submission" date="2009-11" db="EMBL/GenBank/DDBJ databases">
        <title>Annotation of Allomyces macrogynus ATCC 38327.</title>
        <authorList>
            <consortium name="The Broad Institute Genome Sequencing Platform"/>
            <person name="Russ C."/>
            <person name="Cuomo C."/>
            <person name="Burger G."/>
            <person name="Gray M.W."/>
            <person name="Holland P.W.H."/>
            <person name="King N."/>
            <person name="Lang F.B.F."/>
            <person name="Roger A.J."/>
            <person name="Ruiz-Trillo I."/>
            <person name="Young S.K."/>
            <person name="Zeng Q."/>
            <person name="Gargeya S."/>
            <person name="Fitzgerald M."/>
            <person name="Haas B."/>
            <person name="Abouelleil A."/>
            <person name="Alvarado L."/>
            <person name="Arachchi H.M."/>
            <person name="Berlin A."/>
            <person name="Chapman S.B."/>
            <person name="Gearin G."/>
            <person name="Goldberg J."/>
            <person name="Griggs A."/>
            <person name="Gujja S."/>
            <person name="Hansen M."/>
            <person name="Heiman D."/>
            <person name="Howarth C."/>
            <person name="Larimer J."/>
            <person name="Lui A."/>
            <person name="MacDonald P.J.P."/>
            <person name="McCowen C."/>
            <person name="Montmayeur A."/>
            <person name="Murphy C."/>
            <person name="Neiman D."/>
            <person name="Pearson M."/>
            <person name="Priest M."/>
            <person name="Roberts A."/>
            <person name="Saif S."/>
            <person name="Shea T."/>
            <person name="Sisk P."/>
            <person name="Stolte C."/>
            <person name="Sykes S."/>
            <person name="Wortman J."/>
            <person name="Nusbaum C."/>
            <person name="Birren B."/>
        </authorList>
    </citation>
    <scope>NUCLEOTIDE SEQUENCE [LARGE SCALE GENOMIC DNA]</scope>
    <source>
        <strain evidence="12 13">ATCC 38327</strain>
    </source>
</reference>
<dbReference type="InterPro" id="IPR018108">
    <property type="entry name" value="MCP_transmembrane"/>
</dbReference>
<dbReference type="Pfam" id="PF00153">
    <property type="entry name" value="Mito_carr"/>
    <property type="match status" value="3"/>
</dbReference>
<evidence type="ECO:0000256" key="9">
    <source>
        <dbReference type="PROSITE-ProRule" id="PRU00282"/>
    </source>
</evidence>
<dbReference type="VEuPathDB" id="FungiDB:AMAG_00818"/>
<protein>
    <recommendedName>
        <fullName evidence="14">Mitochondrial carnitine/acylcarnitine carrier protein</fullName>
    </recommendedName>
</protein>
<gene>
    <name evidence="12" type="ORF">AMAG_00818</name>
</gene>
<dbReference type="AlphaFoldDB" id="A0A0L0RXJ3"/>
<proteinExistence type="inferred from homology"/>
<dbReference type="STRING" id="578462.A0A0L0RXJ3"/>
<evidence type="ECO:0000256" key="7">
    <source>
        <dbReference type="ARBA" id="ARBA00023128"/>
    </source>
</evidence>
<dbReference type="GO" id="GO:1902603">
    <property type="term" value="P:carnitine transmembrane transport"/>
    <property type="evidence" value="ECO:0007669"/>
    <property type="project" value="TreeGrafter"/>
</dbReference>
<keyword evidence="5" id="KW-0677">Repeat</keyword>
<dbReference type="SUPFAM" id="SSF103506">
    <property type="entry name" value="Mitochondrial carrier"/>
    <property type="match status" value="1"/>
</dbReference>
<keyword evidence="6 11" id="KW-1133">Transmembrane helix</keyword>
<evidence type="ECO:0000256" key="6">
    <source>
        <dbReference type="ARBA" id="ARBA00022989"/>
    </source>
</evidence>
<dbReference type="PANTHER" id="PTHR45624:SF4">
    <property type="entry name" value="CONGESTED-LIKE TRACHEA PROTEIN-RELATED"/>
    <property type="match status" value="1"/>
</dbReference>
<feature type="repeat" description="Solcar" evidence="9">
    <location>
        <begin position="113"/>
        <end position="200"/>
    </location>
</feature>
<evidence type="ECO:0000313" key="13">
    <source>
        <dbReference type="Proteomes" id="UP000054350"/>
    </source>
</evidence>
<dbReference type="eggNOG" id="KOG0758">
    <property type="taxonomic scope" value="Eukaryota"/>
</dbReference>
<evidence type="ECO:0000256" key="3">
    <source>
        <dbReference type="ARBA" id="ARBA00022448"/>
    </source>
</evidence>
<dbReference type="PANTHER" id="PTHR45624">
    <property type="entry name" value="MITOCHONDRIAL BASIC AMINO ACIDS TRANSPORTER-RELATED"/>
    <property type="match status" value="1"/>
</dbReference>
<keyword evidence="8 9" id="KW-0472">Membrane</keyword>
<sequence>MADTTTKDSQPAAAPQTSALKSFLSGGFGGICLVAAGHPLDLIKVRLQTSNQYKGMVDCARQTMAKEGVRGLYRGMATPLIGVTPTFSVCFWGYDLGKKIARSVGGNGPNDQLSLTQIGFAGAFSAIPTTLLMTPMERIKCVLQVQTAGNMKYAGPVDAAKGIIAESGVKGLFTGTTATLMRDGIGSVGYFVAYEGIKRALTPEGAKPEDLSPLAVFMAGGMAGMANWAVAIPLDVLKSRLQTAPPGTYSGVRDVLVKTVQQEGVSALFRGLGPAMVRAFPANAACFLGVEVSLKIMNSLW</sequence>
<feature type="transmembrane region" description="Helical" evidence="11">
    <location>
        <begin position="71"/>
        <end position="94"/>
    </location>
</feature>
<feature type="repeat" description="Solcar" evidence="9">
    <location>
        <begin position="17"/>
        <end position="100"/>
    </location>
</feature>
<evidence type="ECO:0000256" key="10">
    <source>
        <dbReference type="RuleBase" id="RU000488"/>
    </source>
</evidence>
<evidence type="ECO:0000256" key="5">
    <source>
        <dbReference type="ARBA" id="ARBA00022737"/>
    </source>
</evidence>
<evidence type="ECO:0000256" key="1">
    <source>
        <dbReference type="ARBA" id="ARBA00004225"/>
    </source>
</evidence>
<dbReference type="Gene3D" id="1.50.40.10">
    <property type="entry name" value="Mitochondrial carrier domain"/>
    <property type="match status" value="2"/>
</dbReference>
<accession>A0A0L0RXJ3</accession>
<dbReference type="EMBL" id="GG745328">
    <property type="protein sequence ID" value="KNE54870.1"/>
    <property type="molecule type" value="Genomic_DNA"/>
</dbReference>
<evidence type="ECO:0000256" key="2">
    <source>
        <dbReference type="ARBA" id="ARBA00006375"/>
    </source>
</evidence>
<comment type="subcellular location">
    <subcellularLocation>
        <location evidence="1">Mitochondrion membrane</location>
        <topology evidence="1">Multi-pass membrane protein</topology>
    </subcellularLocation>
</comment>
<keyword evidence="13" id="KW-1185">Reference proteome</keyword>
<dbReference type="InterPro" id="IPR023395">
    <property type="entry name" value="MCP_dom_sf"/>
</dbReference>
<reference evidence="13" key="2">
    <citation type="submission" date="2009-11" db="EMBL/GenBank/DDBJ databases">
        <title>The Genome Sequence of Allomyces macrogynus strain ATCC 38327.</title>
        <authorList>
            <consortium name="The Broad Institute Genome Sequencing Platform"/>
            <person name="Russ C."/>
            <person name="Cuomo C."/>
            <person name="Shea T."/>
            <person name="Young S.K."/>
            <person name="Zeng Q."/>
            <person name="Koehrsen M."/>
            <person name="Haas B."/>
            <person name="Borodovsky M."/>
            <person name="Guigo R."/>
            <person name="Alvarado L."/>
            <person name="Berlin A."/>
            <person name="Borenstein D."/>
            <person name="Chen Z."/>
            <person name="Engels R."/>
            <person name="Freedman E."/>
            <person name="Gellesch M."/>
            <person name="Goldberg J."/>
            <person name="Griggs A."/>
            <person name="Gujja S."/>
            <person name="Heiman D."/>
            <person name="Hepburn T."/>
            <person name="Howarth C."/>
            <person name="Jen D."/>
            <person name="Larson L."/>
            <person name="Lewis B."/>
            <person name="Mehta T."/>
            <person name="Park D."/>
            <person name="Pearson M."/>
            <person name="Roberts A."/>
            <person name="Saif S."/>
            <person name="Shenoy N."/>
            <person name="Sisk P."/>
            <person name="Stolte C."/>
            <person name="Sykes S."/>
            <person name="Walk T."/>
            <person name="White J."/>
            <person name="Yandava C."/>
            <person name="Burger G."/>
            <person name="Gray M.W."/>
            <person name="Holland P.W.H."/>
            <person name="King N."/>
            <person name="Lang F.B.F."/>
            <person name="Roger A.J."/>
            <person name="Ruiz-Trillo I."/>
            <person name="Lander E."/>
            <person name="Nusbaum C."/>
        </authorList>
    </citation>
    <scope>NUCLEOTIDE SEQUENCE [LARGE SCALE GENOMIC DNA]</scope>
    <source>
        <strain evidence="13">ATCC 38327</strain>
    </source>
</reference>
<feature type="transmembrane region" description="Helical" evidence="11">
    <location>
        <begin position="114"/>
        <end position="134"/>
    </location>
</feature>
<dbReference type="GO" id="GO:0015227">
    <property type="term" value="F:O-acyl-L-carnitine transmembrane transporter activity"/>
    <property type="evidence" value="ECO:0007669"/>
    <property type="project" value="TreeGrafter"/>
</dbReference>
<organism evidence="12 13">
    <name type="scientific">Allomyces macrogynus (strain ATCC 38327)</name>
    <name type="common">Allomyces javanicus var. macrogynus</name>
    <dbReference type="NCBI Taxonomy" id="578462"/>
    <lineage>
        <taxon>Eukaryota</taxon>
        <taxon>Fungi</taxon>
        <taxon>Fungi incertae sedis</taxon>
        <taxon>Blastocladiomycota</taxon>
        <taxon>Blastocladiomycetes</taxon>
        <taxon>Blastocladiales</taxon>
        <taxon>Blastocladiaceae</taxon>
        <taxon>Allomyces</taxon>
    </lineage>
</organism>
<keyword evidence="3 10" id="KW-0813">Transport</keyword>
<dbReference type="OrthoDB" id="14252at2759"/>
<evidence type="ECO:0000256" key="11">
    <source>
        <dbReference type="SAM" id="Phobius"/>
    </source>
</evidence>